<dbReference type="Proteomes" id="UP001231189">
    <property type="component" value="Unassembled WGS sequence"/>
</dbReference>
<keyword evidence="1" id="KW-0175">Coiled coil</keyword>
<accession>A0AAD8VEB8</accession>
<feature type="coiled-coil region" evidence="1">
    <location>
        <begin position="167"/>
        <end position="236"/>
    </location>
</feature>
<comment type="caution">
    <text evidence="3">The sequence shown here is derived from an EMBL/GenBank/DDBJ whole genome shotgun (WGS) entry which is preliminary data.</text>
</comment>
<proteinExistence type="predicted"/>
<evidence type="ECO:0000313" key="4">
    <source>
        <dbReference type="Proteomes" id="UP001231189"/>
    </source>
</evidence>
<evidence type="ECO:0000313" key="3">
    <source>
        <dbReference type="EMBL" id="KAK1602031.1"/>
    </source>
</evidence>
<feature type="compositionally biased region" description="Acidic residues" evidence="2">
    <location>
        <begin position="92"/>
        <end position="104"/>
    </location>
</feature>
<keyword evidence="4" id="KW-1185">Reference proteome</keyword>
<feature type="compositionally biased region" description="Low complexity" evidence="2">
    <location>
        <begin position="118"/>
        <end position="144"/>
    </location>
</feature>
<evidence type="ECO:0000256" key="2">
    <source>
        <dbReference type="SAM" id="MobiDB-lite"/>
    </source>
</evidence>
<sequence length="414" mass="44288">MVKKKSVTTAAKPPSIPSKGGAPSAPPPAPAPPAPPSSLAKPGDWIASTVTKRDEKRSRSLGLISSDEGNVILPAVEEAKASPAKRSIGGFADEDDLLDWDEGFIEPPSKKAKPDTAPPAAAASEASAPQAAPAAQASTASSLSKGKDVPATTMTPPSDLRGVISSLEAFASQFTSLEADNVRLQEEVKSSSSKLDGAIKKAAMARQEVDSLKEELGKLKERLKEEETRAAEKDELLRQSSLALLANGVSMALASHQLTRELLERGKGALARMHLMIFPKLKQDKTLGQLVEAFAVDTKEVIEVFPVPSFVDDSSGALPEVDRIQRMKDRIIQMEKDLRSTYALAAIVNKKSEIAADVERYTLTELHKATESLNCLLSIANATGDLEVLYPKVLLPANIIVDRLEKDSQVFKIV</sequence>
<feature type="compositionally biased region" description="Pro residues" evidence="2">
    <location>
        <begin position="24"/>
        <end position="36"/>
    </location>
</feature>
<dbReference type="EMBL" id="JAUUTY010000320">
    <property type="protein sequence ID" value="KAK1602031.1"/>
    <property type="molecule type" value="Genomic_DNA"/>
</dbReference>
<protein>
    <submittedName>
        <fullName evidence="3">Uncharacterized protein</fullName>
    </submittedName>
</protein>
<feature type="region of interest" description="Disordered" evidence="2">
    <location>
        <begin position="1"/>
        <end position="160"/>
    </location>
</feature>
<gene>
    <name evidence="3" type="ORF">QYE76_037153</name>
</gene>
<organism evidence="3 4">
    <name type="scientific">Lolium multiflorum</name>
    <name type="common">Italian ryegrass</name>
    <name type="synonym">Lolium perenne subsp. multiflorum</name>
    <dbReference type="NCBI Taxonomy" id="4521"/>
    <lineage>
        <taxon>Eukaryota</taxon>
        <taxon>Viridiplantae</taxon>
        <taxon>Streptophyta</taxon>
        <taxon>Embryophyta</taxon>
        <taxon>Tracheophyta</taxon>
        <taxon>Spermatophyta</taxon>
        <taxon>Magnoliopsida</taxon>
        <taxon>Liliopsida</taxon>
        <taxon>Poales</taxon>
        <taxon>Poaceae</taxon>
        <taxon>BOP clade</taxon>
        <taxon>Pooideae</taxon>
        <taxon>Poodae</taxon>
        <taxon>Poeae</taxon>
        <taxon>Poeae Chloroplast Group 2 (Poeae type)</taxon>
        <taxon>Loliodinae</taxon>
        <taxon>Loliinae</taxon>
        <taxon>Lolium</taxon>
    </lineage>
</organism>
<evidence type="ECO:0000256" key="1">
    <source>
        <dbReference type="SAM" id="Coils"/>
    </source>
</evidence>
<dbReference type="AlphaFoldDB" id="A0AAD8VEB8"/>
<reference evidence="3" key="1">
    <citation type="submission" date="2023-07" db="EMBL/GenBank/DDBJ databases">
        <title>A chromosome-level genome assembly of Lolium multiflorum.</title>
        <authorList>
            <person name="Chen Y."/>
            <person name="Copetti D."/>
            <person name="Kolliker R."/>
            <person name="Studer B."/>
        </authorList>
    </citation>
    <scope>NUCLEOTIDE SEQUENCE</scope>
    <source>
        <strain evidence="3">02402/16</strain>
        <tissue evidence="3">Leaf</tissue>
    </source>
</reference>
<name>A0AAD8VEB8_LOLMU</name>